<dbReference type="CDD" id="cd18808">
    <property type="entry name" value="SF1_C_Upf1"/>
    <property type="match status" value="1"/>
</dbReference>
<dbReference type="Proteomes" id="UP001519363">
    <property type="component" value="Unassembled WGS sequence"/>
</dbReference>
<proteinExistence type="predicted"/>
<evidence type="ECO:0000313" key="7">
    <source>
        <dbReference type="EMBL" id="MBP2471663.1"/>
    </source>
</evidence>
<keyword evidence="2" id="KW-0378">Hydrolase</keyword>
<evidence type="ECO:0000313" key="8">
    <source>
        <dbReference type="Proteomes" id="UP001519363"/>
    </source>
</evidence>
<dbReference type="InterPro" id="IPR050534">
    <property type="entry name" value="Coronavir_polyprotein_1ab"/>
</dbReference>
<sequence length="1159" mass="124595">MLRTDHGLVHSPTDLVDLMECGHRSSLNQALALGLPGAPQPEKGTEALVAKHGLAHEQAVLARLKAQHGAGVVEIDTPAPTPTALAEAAELTRAALAAGAPVVYQGVFYDGEFSGRADFLIRTPDGAYEPHEAKLARHARPAAVLQLTAYADALVKAGFRAGPHLHLLLGDGSAHVLRFQEFQPLLTHLRERLRARLTTPAALPERLWDDEKPACATCRFARHCAEGRAASRDLSLVAGMRTDQRRKLTAAGITTIEALAAATETERPATLSEAAFTGLRAQATLQVQQDLTRTPEDPLGKVSYEIQSPGELAELPAPSPGDVFFDMEGDPFALDSDGLEYLFGAVTVTGDTEAFTPFWAHSRPQEKHAFEAFVDFVMARLAEHPDLHVYHYAPYEVNALKRLAALHGTREEEVDTLLRGGVLVDLYTVVRKGLRVSQRSYSIKYLEPLYMPESRSGDVQNAVGSIEAYEDYLTLTSVGETARAEEVLRGIADYNAYDCVSTHRLYRWLLEIRAEAGIEPVQPPEQDDLTALMARAEEEEAAQRRAERAAALAALVDPLLDGLPENPALFTPEHRARGLLAASVGYHRRETNPAWWEFFRQVKAPLTDLESDNTCAVPVSVATEGWVEPSGRVRNAKREVRLHCDPDRPHPFAPGDQVRLLYPGQLTRDAVVVTAGADGLTVQESAKPAEAAELSGTPAAVLPGSPVRPAPKDEAVADLARISGESLPVLPHQSGLDLLRRQPRLRGGGLPSPSEHGGDLVATVIAAVDRLDGSALAVQGPPGAGKTYLAGRLIAHLVAGGRSVGVTSNSHKAVENVLTAARGAARATGVALPMAKRPKKAPEPDCLWEQPKSNNDLARWREEQGGGHLVGGTAWTFANAALRAEPFDVLVIDEAGQFALADALAVSLCARNLVLLGDPQQLPQVVQGTHPAGADASALGHLIGEADVMPPELGYFLDQTRRMHPAVCAPISALSYAGLLHAHPSAADRGIAGVEPGLYLRSVDHRHNLASAPEEAAEIVAITRSLLGREWRDGAATRPLEQSDILVVAPYNLQVRVVRRALERAGFEDVRVGTVDKFQGQEAPVVLATMTSSSAVDLPRGLDFLLSRNRLNVALSRAQVLAVLVCSPRLVRADIRNVEQMRLVAGMLGLMADARPLTL</sequence>
<dbReference type="Gene3D" id="3.90.320.10">
    <property type="match status" value="1"/>
</dbReference>
<feature type="region of interest" description="Disordered" evidence="5">
    <location>
        <begin position="831"/>
        <end position="851"/>
    </location>
</feature>
<dbReference type="SUPFAM" id="SSF52540">
    <property type="entry name" value="P-loop containing nucleoside triphosphate hydrolases"/>
    <property type="match status" value="1"/>
</dbReference>
<dbReference type="SUPFAM" id="SSF53098">
    <property type="entry name" value="Ribonuclease H-like"/>
    <property type="match status" value="1"/>
</dbReference>
<dbReference type="PANTHER" id="PTHR43788">
    <property type="entry name" value="DNA2/NAM7 HELICASE FAMILY MEMBER"/>
    <property type="match status" value="1"/>
</dbReference>
<dbReference type="InterPro" id="IPR038720">
    <property type="entry name" value="YprB_RNase_H-like_dom"/>
</dbReference>
<comment type="caution">
    <text evidence="7">The sequence shown here is derived from an EMBL/GenBank/DDBJ whole genome shotgun (WGS) entry which is preliminary data.</text>
</comment>
<accession>A0ABS5A501</accession>
<dbReference type="EMBL" id="JAGIOO010000001">
    <property type="protein sequence ID" value="MBP2471663.1"/>
    <property type="molecule type" value="Genomic_DNA"/>
</dbReference>
<dbReference type="CDD" id="cd17934">
    <property type="entry name" value="DEXXQc_Upf1-like"/>
    <property type="match status" value="1"/>
</dbReference>
<evidence type="ECO:0000256" key="2">
    <source>
        <dbReference type="ARBA" id="ARBA00022801"/>
    </source>
</evidence>
<keyword evidence="8" id="KW-1185">Reference proteome</keyword>
<feature type="region of interest" description="Disordered" evidence="5">
    <location>
        <begin position="690"/>
        <end position="711"/>
    </location>
</feature>
<gene>
    <name evidence="7" type="ORF">JOF53_000535</name>
</gene>
<dbReference type="SMART" id="SM00382">
    <property type="entry name" value="AAA"/>
    <property type="match status" value="1"/>
</dbReference>
<dbReference type="Gene3D" id="3.40.50.300">
    <property type="entry name" value="P-loop containing nucleotide triphosphate hydrolases"/>
    <property type="match status" value="2"/>
</dbReference>
<dbReference type="InterPro" id="IPR003593">
    <property type="entry name" value="AAA+_ATPase"/>
</dbReference>
<evidence type="ECO:0000256" key="5">
    <source>
        <dbReference type="SAM" id="MobiDB-lite"/>
    </source>
</evidence>
<keyword evidence="4" id="KW-0067">ATP-binding</keyword>
<dbReference type="InterPro" id="IPR019993">
    <property type="entry name" value="RecB_nuclease_TM0106_put"/>
</dbReference>
<dbReference type="InterPro" id="IPR041679">
    <property type="entry name" value="DNA2/NAM7-like_C"/>
</dbReference>
<dbReference type="PANTHER" id="PTHR43788:SF8">
    <property type="entry name" value="DNA-BINDING PROTEIN SMUBP-2"/>
    <property type="match status" value="1"/>
</dbReference>
<dbReference type="InterPro" id="IPR027417">
    <property type="entry name" value="P-loop_NTPase"/>
</dbReference>
<dbReference type="InterPro" id="IPR047187">
    <property type="entry name" value="SF1_C_Upf1"/>
</dbReference>
<dbReference type="NCBIfam" id="TIGR03491">
    <property type="entry name" value="TM0106 family RecB-like putative nuclease"/>
    <property type="match status" value="1"/>
</dbReference>
<reference evidence="7 8" key="1">
    <citation type="submission" date="2021-03" db="EMBL/GenBank/DDBJ databases">
        <title>Sequencing the genomes of 1000 actinobacteria strains.</title>
        <authorList>
            <person name="Klenk H.-P."/>
        </authorList>
    </citation>
    <scope>NUCLEOTIDE SEQUENCE [LARGE SCALE GENOMIC DNA]</scope>
    <source>
        <strain evidence="7 8">DSM 44580</strain>
    </source>
</reference>
<evidence type="ECO:0000256" key="4">
    <source>
        <dbReference type="ARBA" id="ARBA00022840"/>
    </source>
</evidence>
<dbReference type="Pfam" id="PF13482">
    <property type="entry name" value="RNase_H_2"/>
    <property type="match status" value="1"/>
</dbReference>
<feature type="domain" description="AAA+ ATPase" evidence="6">
    <location>
        <begin position="772"/>
        <end position="1117"/>
    </location>
</feature>
<dbReference type="RefSeq" id="WP_086788009.1">
    <property type="nucleotide sequence ID" value="NZ_JAGIOO010000001.1"/>
</dbReference>
<dbReference type="InterPro" id="IPR011604">
    <property type="entry name" value="PDDEXK-like_dom_sf"/>
</dbReference>
<keyword evidence="3" id="KW-0347">Helicase</keyword>
<organism evidence="7 8">
    <name type="scientific">Crossiella equi</name>
    <dbReference type="NCBI Taxonomy" id="130796"/>
    <lineage>
        <taxon>Bacteria</taxon>
        <taxon>Bacillati</taxon>
        <taxon>Actinomycetota</taxon>
        <taxon>Actinomycetes</taxon>
        <taxon>Pseudonocardiales</taxon>
        <taxon>Pseudonocardiaceae</taxon>
        <taxon>Crossiella</taxon>
    </lineage>
</organism>
<dbReference type="InterPro" id="IPR012337">
    <property type="entry name" value="RNaseH-like_sf"/>
</dbReference>
<dbReference type="Pfam" id="PF13087">
    <property type="entry name" value="AAA_12"/>
    <property type="match status" value="1"/>
</dbReference>
<protein>
    <recommendedName>
        <fullName evidence="6">AAA+ ATPase domain-containing protein</fullName>
    </recommendedName>
</protein>
<dbReference type="Pfam" id="PF13604">
    <property type="entry name" value="AAA_30"/>
    <property type="match status" value="1"/>
</dbReference>
<evidence type="ECO:0000256" key="1">
    <source>
        <dbReference type="ARBA" id="ARBA00022741"/>
    </source>
</evidence>
<keyword evidence="1" id="KW-0547">Nucleotide-binding</keyword>
<name>A0ABS5A501_9PSEU</name>
<evidence type="ECO:0000259" key="6">
    <source>
        <dbReference type="SMART" id="SM00382"/>
    </source>
</evidence>
<evidence type="ECO:0000256" key="3">
    <source>
        <dbReference type="ARBA" id="ARBA00022806"/>
    </source>
</evidence>